<evidence type="ECO:0000259" key="1">
    <source>
        <dbReference type="Pfam" id="PF05050"/>
    </source>
</evidence>
<dbReference type="InterPro" id="IPR006342">
    <property type="entry name" value="FkbM_mtfrase"/>
</dbReference>
<dbReference type="Proteomes" id="UP000563601">
    <property type="component" value="Unassembled WGS sequence"/>
</dbReference>
<dbReference type="GO" id="GO:0032259">
    <property type="term" value="P:methylation"/>
    <property type="evidence" value="ECO:0007669"/>
    <property type="project" value="UniProtKB-KW"/>
</dbReference>
<dbReference type="Proteomes" id="UP000464675">
    <property type="component" value="Chromosome"/>
</dbReference>
<feature type="domain" description="Methyltransferase FkbM" evidence="1">
    <location>
        <begin position="57"/>
        <end position="200"/>
    </location>
</feature>
<organism evidence="2 5">
    <name type="scientific">Microbulbifer hydrolyticus</name>
    <dbReference type="NCBI Taxonomy" id="48074"/>
    <lineage>
        <taxon>Bacteria</taxon>
        <taxon>Pseudomonadati</taxon>
        <taxon>Pseudomonadota</taxon>
        <taxon>Gammaproteobacteria</taxon>
        <taxon>Cellvibrionales</taxon>
        <taxon>Microbulbiferaceae</taxon>
        <taxon>Microbulbifer</taxon>
    </lineage>
</organism>
<evidence type="ECO:0000313" key="4">
    <source>
        <dbReference type="Proteomes" id="UP000464675"/>
    </source>
</evidence>
<proteinExistence type="predicted"/>
<evidence type="ECO:0000313" key="5">
    <source>
        <dbReference type="Proteomes" id="UP000563601"/>
    </source>
</evidence>
<evidence type="ECO:0000313" key="2">
    <source>
        <dbReference type="EMBL" id="MBB5210601.1"/>
    </source>
</evidence>
<keyword evidence="4" id="KW-1185">Reference proteome</keyword>
<keyword evidence="2" id="KW-0808">Transferase</keyword>
<protein>
    <submittedName>
        <fullName evidence="2">FkbM family methyltransferase</fullName>
    </submittedName>
</protein>
<dbReference type="Gene3D" id="3.40.50.150">
    <property type="entry name" value="Vaccinia Virus protein VP39"/>
    <property type="match status" value="1"/>
</dbReference>
<dbReference type="RefSeq" id="WP_161858260.1">
    <property type="nucleotide sequence ID" value="NZ_CP047491.1"/>
</dbReference>
<dbReference type="EMBL" id="JACHHR010000001">
    <property type="protein sequence ID" value="MBB5210601.1"/>
    <property type="molecule type" value="Genomic_DNA"/>
</dbReference>
<name>A0A6P1TBA9_9GAMM</name>
<dbReference type="OrthoDB" id="9810122at2"/>
<accession>A0A6P1TBA9</accession>
<gene>
    <name evidence="3" type="ORF">GTQ55_08025</name>
    <name evidence="2" type="ORF">HNQ53_000789</name>
</gene>
<reference evidence="3 4" key="1">
    <citation type="submission" date="2020-01" db="EMBL/GenBank/DDBJ databases">
        <title>The possibility of degradation of plastic by Microbulbifer hydrolyticus IRE-31.</title>
        <authorList>
            <person name="Liu L."/>
        </authorList>
    </citation>
    <scope>NUCLEOTIDE SEQUENCE [LARGE SCALE GENOMIC DNA]</scope>
    <source>
        <strain evidence="3 4">IRE-31</strain>
    </source>
</reference>
<evidence type="ECO:0000313" key="3">
    <source>
        <dbReference type="EMBL" id="QHQ38933.1"/>
    </source>
</evidence>
<dbReference type="AlphaFoldDB" id="A0A6P1TBA9"/>
<dbReference type="InterPro" id="IPR029063">
    <property type="entry name" value="SAM-dependent_MTases_sf"/>
</dbReference>
<sequence length="274" mass="30823">MDKCAIKSCADNFLQSLGVAYNELGTFSYGERFQDIFALVVGLATRECYFVDFGGMHPYNRNNTYLLERVGWRGILAEPNPAFSQDLLSHRNCQIEMVAVDVTPRLSTLHIPMGKRARATLDVIEDIPVSKVQVQVISLDELMLRAGDPPVIGFFSIDVEGGEWDIIRNFPNVFNKALSICVEWGEKREEIYEFLTALGFERVLSELSGVDDWYVKGCILEKFSTRGDLYEKEIKKLAEILSSEALPDPGFSKESRNEQISVFSSIALSQAVLD</sequence>
<dbReference type="Pfam" id="PF05050">
    <property type="entry name" value="Methyltransf_21"/>
    <property type="match status" value="1"/>
</dbReference>
<dbReference type="GO" id="GO:0008168">
    <property type="term" value="F:methyltransferase activity"/>
    <property type="evidence" value="ECO:0007669"/>
    <property type="project" value="UniProtKB-KW"/>
</dbReference>
<reference evidence="2 5" key="2">
    <citation type="submission" date="2020-08" db="EMBL/GenBank/DDBJ databases">
        <title>Genomic Encyclopedia of Type Strains, Phase IV (KMG-IV): sequencing the most valuable type-strain genomes for metagenomic binning, comparative biology and taxonomic classification.</title>
        <authorList>
            <person name="Goeker M."/>
        </authorList>
    </citation>
    <scope>NUCLEOTIDE SEQUENCE [LARGE SCALE GENOMIC DNA]</scope>
    <source>
        <strain evidence="2 5">DSM 11525</strain>
    </source>
</reference>
<keyword evidence="2" id="KW-0489">Methyltransferase</keyword>
<dbReference type="SUPFAM" id="SSF53335">
    <property type="entry name" value="S-adenosyl-L-methionine-dependent methyltransferases"/>
    <property type="match status" value="1"/>
</dbReference>
<dbReference type="EMBL" id="CP047491">
    <property type="protein sequence ID" value="QHQ38933.1"/>
    <property type="molecule type" value="Genomic_DNA"/>
</dbReference>